<protein>
    <submittedName>
        <fullName evidence="2">Uncharacterized protein</fullName>
    </submittedName>
</protein>
<dbReference type="EMBL" id="RBNJ01000094">
    <property type="protein sequence ID" value="RUS35420.1"/>
    <property type="molecule type" value="Genomic_DNA"/>
</dbReference>
<feature type="compositionally biased region" description="Basic residues" evidence="1">
    <location>
        <begin position="267"/>
        <end position="276"/>
    </location>
</feature>
<evidence type="ECO:0000313" key="2">
    <source>
        <dbReference type="EMBL" id="RUS35420.1"/>
    </source>
</evidence>
<evidence type="ECO:0000313" key="3">
    <source>
        <dbReference type="Proteomes" id="UP000274822"/>
    </source>
</evidence>
<feature type="compositionally biased region" description="Basic and acidic residues" evidence="1">
    <location>
        <begin position="252"/>
        <end position="266"/>
    </location>
</feature>
<keyword evidence="3" id="KW-1185">Reference proteome</keyword>
<reference evidence="2 3" key="1">
    <citation type="journal article" date="2018" name="New Phytol.">
        <title>Phylogenomics of Endogonaceae and evolution of mycorrhizas within Mucoromycota.</title>
        <authorList>
            <person name="Chang Y."/>
            <person name="Desiro A."/>
            <person name="Na H."/>
            <person name="Sandor L."/>
            <person name="Lipzen A."/>
            <person name="Clum A."/>
            <person name="Barry K."/>
            <person name="Grigoriev I.V."/>
            <person name="Martin F.M."/>
            <person name="Stajich J.E."/>
            <person name="Smith M.E."/>
            <person name="Bonito G."/>
            <person name="Spatafora J.W."/>
        </authorList>
    </citation>
    <scope>NUCLEOTIDE SEQUENCE [LARGE SCALE GENOMIC DNA]</scope>
    <source>
        <strain evidence="2 3">AD002</strain>
    </source>
</reference>
<organism evidence="2 3">
    <name type="scientific">Jimgerdemannia flammicorona</name>
    <dbReference type="NCBI Taxonomy" id="994334"/>
    <lineage>
        <taxon>Eukaryota</taxon>
        <taxon>Fungi</taxon>
        <taxon>Fungi incertae sedis</taxon>
        <taxon>Mucoromycota</taxon>
        <taxon>Mucoromycotina</taxon>
        <taxon>Endogonomycetes</taxon>
        <taxon>Endogonales</taxon>
        <taxon>Endogonaceae</taxon>
        <taxon>Jimgerdemannia</taxon>
    </lineage>
</organism>
<comment type="caution">
    <text evidence="2">The sequence shown here is derived from an EMBL/GenBank/DDBJ whole genome shotgun (WGS) entry which is preliminary data.</text>
</comment>
<name>A0A433R056_9FUNG</name>
<feature type="region of interest" description="Disordered" evidence="1">
    <location>
        <begin position="242"/>
        <end position="306"/>
    </location>
</feature>
<gene>
    <name evidence="2" type="ORF">BC938DRAFT_483940</name>
</gene>
<dbReference type="Proteomes" id="UP000274822">
    <property type="component" value="Unassembled WGS sequence"/>
</dbReference>
<evidence type="ECO:0000256" key="1">
    <source>
        <dbReference type="SAM" id="MobiDB-lite"/>
    </source>
</evidence>
<dbReference type="AlphaFoldDB" id="A0A433R056"/>
<proteinExistence type="predicted"/>
<accession>A0A433R056</accession>
<sequence>MFQKIEELYQIRTFTADGKVTFRYGGDTPSMTIIVNTMGAYQTTTNAMSPGTNAIYQSMVQKPYAYPYESPFPRTSDGYDDDLLHMTMSQPVDDMDIDLVEVSVEESLHEDSATELLHEDSAAELLHEVSATESLHEVFPADTELLHEVSPADAELLHEVSTAELLYEVSATELLHEVFPADAELLHEVSATELLHEVSTRESLHEVFPADAESLHEIFSADTESLHEVFPAAELLHEVSQVKTTPRHGLRTQRETATKRADDPTRARHRRRHVTNGRRQISCNSNETSSESETRSDTTAEEEECL</sequence>